<sequence length="145" mass="15272">MEKESMAGGGGGGEEEEEEIETVGPVPHGATSCPQIVRRRHPAPLNNTAPRALQSKLANVELSDLGAESVHRACEESIKVGEHKGGDERAGILNSRVARCCTIPGAPLQSERKGKRRNTTAGAMVAGFVVLREEVHTSGPAEESP</sequence>
<evidence type="ECO:0000313" key="3">
    <source>
        <dbReference type="Proteomes" id="UP000314294"/>
    </source>
</evidence>
<dbReference type="EMBL" id="SRLO01000028">
    <property type="protein sequence ID" value="TNN84217.1"/>
    <property type="molecule type" value="Genomic_DNA"/>
</dbReference>
<dbReference type="AlphaFoldDB" id="A0A4Z2J2H7"/>
<gene>
    <name evidence="2" type="ORF">EYF80_005544</name>
</gene>
<evidence type="ECO:0000313" key="2">
    <source>
        <dbReference type="EMBL" id="TNN84217.1"/>
    </source>
</evidence>
<comment type="caution">
    <text evidence="2">The sequence shown here is derived from an EMBL/GenBank/DDBJ whole genome shotgun (WGS) entry which is preliminary data.</text>
</comment>
<evidence type="ECO:0000256" key="1">
    <source>
        <dbReference type="SAM" id="MobiDB-lite"/>
    </source>
</evidence>
<proteinExistence type="predicted"/>
<dbReference type="PROSITE" id="PS51257">
    <property type="entry name" value="PROKAR_LIPOPROTEIN"/>
    <property type="match status" value="1"/>
</dbReference>
<reference evidence="2 3" key="1">
    <citation type="submission" date="2019-03" db="EMBL/GenBank/DDBJ databases">
        <title>First draft genome of Liparis tanakae, snailfish: a comprehensive survey of snailfish specific genes.</title>
        <authorList>
            <person name="Kim W."/>
            <person name="Song I."/>
            <person name="Jeong J.-H."/>
            <person name="Kim D."/>
            <person name="Kim S."/>
            <person name="Ryu S."/>
            <person name="Song J.Y."/>
            <person name="Lee S.K."/>
        </authorList>
    </citation>
    <scope>NUCLEOTIDE SEQUENCE [LARGE SCALE GENOMIC DNA]</scope>
    <source>
        <tissue evidence="2">Muscle</tissue>
    </source>
</reference>
<feature type="region of interest" description="Disordered" evidence="1">
    <location>
        <begin position="1"/>
        <end position="48"/>
    </location>
</feature>
<protein>
    <submittedName>
        <fullName evidence="2">Uncharacterized protein</fullName>
    </submittedName>
</protein>
<name>A0A4Z2J2H7_9TELE</name>
<organism evidence="2 3">
    <name type="scientific">Liparis tanakae</name>
    <name type="common">Tanaka's snailfish</name>
    <dbReference type="NCBI Taxonomy" id="230148"/>
    <lineage>
        <taxon>Eukaryota</taxon>
        <taxon>Metazoa</taxon>
        <taxon>Chordata</taxon>
        <taxon>Craniata</taxon>
        <taxon>Vertebrata</taxon>
        <taxon>Euteleostomi</taxon>
        <taxon>Actinopterygii</taxon>
        <taxon>Neopterygii</taxon>
        <taxon>Teleostei</taxon>
        <taxon>Neoteleostei</taxon>
        <taxon>Acanthomorphata</taxon>
        <taxon>Eupercaria</taxon>
        <taxon>Perciformes</taxon>
        <taxon>Cottioidei</taxon>
        <taxon>Cottales</taxon>
        <taxon>Liparidae</taxon>
        <taxon>Liparis</taxon>
    </lineage>
</organism>
<accession>A0A4Z2J2H7</accession>
<dbReference type="Proteomes" id="UP000314294">
    <property type="component" value="Unassembled WGS sequence"/>
</dbReference>
<keyword evidence="3" id="KW-1185">Reference proteome</keyword>